<dbReference type="OrthoDB" id="6415921at2759"/>
<dbReference type="EMBL" id="KZ308180">
    <property type="protein sequence ID" value="KAG8223954.1"/>
    <property type="molecule type" value="Genomic_DNA"/>
</dbReference>
<evidence type="ECO:0000313" key="3">
    <source>
        <dbReference type="EMBL" id="KAG8223954.1"/>
    </source>
</evidence>
<reference evidence="3" key="2">
    <citation type="submission" date="2017-10" db="EMBL/GenBank/DDBJ databases">
        <title>Ladona fulva Genome sequencing and assembly.</title>
        <authorList>
            <person name="Murali S."/>
            <person name="Richards S."/>
            <person name="Bandaranaike D."/>
            <person name="Bellair M."/>
            <person name="Blankenburg K."/>
            <person name="Chao H."/>
            <person name="Dinh H."/>
            <person name="Doddapaneni H."/>
            <person name="Dugan-Rocha S."/>
            <person name="Elkadiri S."/>
            <person name="Gnanaolivu R."/>
            <person name="Hernandez B."/>
            <person name="Skinner E."/>
            <person name="Javaid M."/>
            <person name="Lee S."/>
            <person name="Li M."/>
            <person name="Ming W."/>
            <person name="Munidasa M."/>
            <person name="Muniz J."/>
            <person name="Nguyen L."/>
            <person name="Hughes D."/>
            <person name="Osuji N."/>
            <person name="Pu L.-L."/>
            <person name="Puazo M."/>
            <person name="Qu C."/>
            <person name="Quiroz J."/>
            <person name="Raj R."/>
            <person name="Weissenberger G."/>
            <person name="Xin Y."/>
            <person name="Zou X."/>
            <person name="Han Y."/>
            <person name="Worley K."/>
            <person name="Muzny D."/>
            <person name="Gibbs R."/>
        </authorList>
    </citation>
    <scope>NUCLEOTIDE SEQUENCE</scope>
    <source>
        <strain evidence="3">Sampled in the wild</strain>
    </source>
</reference>
<keyword evidence="1" id="KW-0728">SH3 domain</keyword>
<dbReference type="Pfam" id="PF00018">
    <property type="entry name" value="SH3_1"/>
    <property type="match status" value="1"/>
</dbReference>
<reference evidence="3" key="1">
    <citation type="submission" date="2013-04" db="EMBL/GenBank/DDBJ databases">
        <authorList>
            <person name="Qu J."/>
            <person name="Murali S.C."/>
            <person name="Bandaranaike D."/>
            <person name="Bellair M."/>
            <person name="Blankenburg K."/>
            <person name="Chao H."/>
            <person name="Dinh H."/>
            <person name="Doddapaneni H."/>
            <person name="Downs B."/>
            <person name="Dugan-Rocha S."/>
            <person name="Elkadiri S."/>
            <person name="Gnanaolivu R.D."/>
            <person name="Hernandez B."/>
            <person name="Javaid M."/>
            <person name="Jayaseelan J.C."/>
            <person name="Lee S."/>
            <person name="Li M."/>
            <person name="Ming W."/>
            <person name="Munidasa M."/>
            <person name="Muniz J."/>
            <person name="Nguyen L."/>
            <person name="Ongeri F."/>
            <person name="Osuji N."/>
            <person name="Pu L.-L."/>
            <person name="Puazo M."/>
            <person name="Qu C."/>
            <person name="Quiroz J."/>
            <person name="Raj R."/>
            <person name="Weissenberger G."/>
            <person name="Xin Y."/>
            <person name="Zou X."/>
            <person name="Han Y."/>
            <person name="Richards S."/>
            <person name="Worley K."/>
            <person name="Muzny D."/>
            <person name="Gibbs R."/>
        </authorList>
    </citation>
    <scope>NUCLEOTIDE SEQUENCE</scope>
    <source>
        <strain evidence="3">Sampled in the wild</strain>
    </source>
</reference>
<dbReference type="PROSITE" id="PS51257">
    <property type="entry name" value="PROKAR_LIPOPROTEIN"/>
    <property type="match status" value="1"/>
</dbReference>
<keyword evidence="4" id="KW-1185">Reference proteome</keyword>
<sequence length="266" mass="29523">MTLKIASLQNPANIPVVLASSCTLYQTQKRSCKSGRYPGCDVEREYLQKSNLDLQCNYEKADQVFLPLGMVVNAVFKNKGWLYVQTPHGEEGYVSARACLPLGILPPPAPRTSPEIPLLRKDPFWGHSLISPPNKTDNEKLRDTVSEGGGMRLKNQRRRRGGCRVNHHIRPEEAAVDRLYLKATAASSVASTSGGRNRGRWGYGDQRETLLLIRSDYHSTGCDTISVDKGDVVALVNHPLENWFWVRAHDGTEGLIPSAVAGYGYF</sequence>
<organism evidence="3 4">
    <name type="scientific">Ladona fulva</name>
    <name type="common">Scarce chaser dragonfly</name>
    <name type="synonym">Libellula fulva</name>
    <dbReference type="NCBI Taxonomy" id="123851"/>
    <lineage>
        <taxon>Eukaryota</taxon>
        <taxon>Metazoa</taxon>
        <taxon>Ecdysozoa</taxon>
        <taxon>Arthropoda</taxon>
        <taxon>Hexapoda</taxon>
        <taxon>Insecta</taxon>
        <taxon>Pterygota</taxon>
        <taxon>Palaeoptera</taxon>
        <taxon>Odonata</taxon>
        <taxon>Epiprocta</taxon>
        <taxon>Anisoptera</taxon>
        <taxon>Libelluloidea</taxon>
        <taxon>Libellulidae</taxon>
        <taxon>Ladona</taxon>
    </lineage>
</organism>
<dbReference type="CDD" id="cd00174">
    <property type="entry name" value="SH3"/>
    <property type="match status" value="1"/>
</dbReference>
<dbReference type="InterPro" id="IPR001452">
    <property type="entry name" value="SH3_domain"/>
</dbReference>
<evidence type="ECO:0000313" key="4">
    <source>
        <dbReference type="Proteomes" id="UP000792457"/>
    </source>
</evidence>
<dbReference type="AlphaFoldDB" id="A0A8K0NXZ9"/>
<accession>A0A8K0NXZ9</accession>
<dbReference type="Gene3D" id="2.30.30.40">
    <property type="entry name" value="SH3 Domains"/>
    <property type="match status" value="1"/>
</dbReference>
<comment type="caution">
    <text evidence="3">The sequence shown here is derived from an EMBL/GenBank/DDBJ whole genome shotgun (WGS) entry which is preliminary data.</text>
</comment>
<dbReference type="SUPFAM" id="SSF50044">
    <property type="entry name" value="SH3-domain"/>
    <property type="match status" value="1"/>
</dbReference>
<proteinExistence type="predicted"/>
<evidence type="ECO:0000256" key="1">
    <source>
        <dbReference type="ARBA" id="ARBA00022443"/>
    </source>
</evidence>
<dbReference type="InterPro" id="IPR036028">
    <property type="entry name" value="SH3-like_dom_sf"/>
</dbReference>
<protein>
    <recommendedName>
        <fullName evidence="2">SH3 domain-containing protein</fullName>
    </recommendedName>
</protein>
<dbReference type="Proteomes" id="UP000792457">
    <property type="component" value="Unassembled WGS sequence"/>
</dbReference>
<name>A0A8K0NXZ9_LADFU</name>
<evidence type="ECO:0000259" key="2">
    <source>
        <dbReference type="Pfam" id="PF00018"/>
    </source>
</evidence>
<feature type="domain" description="SH3" evidence="2">
    <location>
        <begin position="216"/>
        <end position="258"/>
    </location>
</feature>
<gene>
    <name evidence="3" type="ORF">J437_LFUL003762</name>
</gene>